<keyword evidence="4" id="KW-1185">Reference proteome</keyword>
<keyword evidence="2" id="KW-0472">Membrane</keyword>
<evidence type="ECO:0000313" key="4">
    <source>
        <dbReference type="Proteomes" id="UP001576774"/>
    </source>
</evidence>
<protein>
    <submittedName>
        <fullName evidence="3">Uncharacterized protein</fullName>
    </submittedName>
</protein>
<dbReference type="EMBL" id="JBHFNQ010000220">
    <property type="protein sequence ID" value="MFB2881316.1"/>
    <property type="molecule type" value="Genomic_DNA"/>
</dbReference>
<feature type="coiled-coil region" evidence="1">
    <location>
        <begin position="105"/>
        <end position="167"/>
    </location>
</feature>
<keyword evidence="1" id="KW-0175">Coiled coil</keyword>
<keyword evidence="2" id="KW-1133">Transmembrane helix</keyword>
<evidence type="ECO:0000313" key="3">
    <source>
        <dbReference type="EMBL" id="MFB2881316.1"/>
    </source>
</evidence>
<dbReference type="Proteomes" id="UP001576774">
    <property type="component" value="Unassembled WGS sequence"/>
</dbReference>
<accession>A0ABV4XFJ6</accession>
<feature type="coiled-coil region" evidence="1">
    <location>
        <begin position="33"/>
        <end position="77"/>
    </location>
</feature>
<proteinExistence type="predicted"/>
<gene>
    <name evidence="3" type="ORF">ACE1CC_31065</name>
</gene>
<keyword evidence="2" id="KW-0812">Transmembrane</keyword>
<feature type="transmembrane region" description="Helical" evidence="2">
    <location>
        <begin position="306"/>
        <end position="331"/>
    </location>
</feature>
<evidence type="ECO:0000256" key="2">
    <source>
        <dbReference type="SAM" id="Phobius"/>
    </source>
</evidence>
<evidence type="ECO:0000256" key="1">
    <source>
        <dbReference type="SAM" id="Coils"/>
    </source>
</evidence>
<comment type="caution">
    <text evidence="3">The sequence shown here is derived from an EMBL/GenBank/DDBJ whole genome shotgun (WGS) entry which is preliminary data.</text>
</comment>
<organism evidence="3 4">
    <name type="scientific">Floridaenema aerugineum BLCC-F46</name>
    <dbReference type="NCBI Taxonomy" id="3153654"/>
    <lineage>
        <taxon>Bacteria</taxon>
        <taxon>Bacillati</taxon>
        <taxon>Cyanobacteriota</taxon>
        <taxon>Cyanophyceae</taxon>
        <taxon>Oscillatoriophycideae</taxon>
        <taxon>Aerosakkonematales</taxon>
        <taxon>Aerosakkonemataceae</taxon>
        <taxon>Floridanema</taxon>
        <taxon>Floridanema aerugineum</taxon>
    </lineage>
</organism>
<sequence length="332" mass="37688">MAETDLDTIKNLEKLWQKITEGITKASEGVTKADEILNQVREVQGEISSALDNKLEVEQLLRDAQKQVRRIQKLGANVEIRIKDLERMEEKVKSAVDEVGDPEILATLNQDIQNARRDLVESKTQLQEIRREVEAARGNVSGITIKNEAILQEVRQVKLEIGELREDVVSVIKEVGGREGLERLRQEYYNVSDHLSQITDHFNQNAQEKCQILQNEASRIEETQKITKQQLAESQELIAKIQSKLVEQAMSEVEKVLQGVQVQEAQVLDQLASLGETIRQQELLKLKLENMEKEQQRQSKLLKRGIWGILVVLGMIAILIGVVVGKLIVLLE</sequence>
<name>A0ABV4XFJ6_9CYAN</name>
<dbReference type="Gene3D" id="1.10.287.1490">
    <property type="match status" value="1"/>
</dbReference>
<reference evidence="3 4" key="1">
    <citation type="submission" date="2024-09" db="EMBL/GenBank/DDBJ databases">
        <title>Floridaenema gen nov. (Aerosakkonemataceae, Aerosakkonematales ord. nov., Cyanobacteria) from benthic tropical and subtropical fresh waters, with the description of four new species.</title>
        <authorList>
            <person name="Moretto J.A."/>
            <person name="Berthold D.E."/>
            <person name="Lefler F.W."/>
            <person name="Huang I.-S."/>
            <person name="Laughinghouse H. IV."/>
        </authorList>
    </citation>
    <scope>NUCLEOTIDE SEQUENCE [LARGE SCALE GENOMIC DNA]</scope>
    <source>
        <strain evidence="3 4">BLCC-F46</strain>
    </source>
</reference>
<dbReference type="RefSeq" id="WP_413274299.1">
    <property type="nucleotide sequence ID" value="NZ_JBHFNQ010000220.1"/>
</dbReference>